<dbReference type="InterPro" id="IPR015421">
    <property type="entry name" value="PyrdxlP-dep_Trfase_major"/>
</dbReference>
<sequence>MVGIEIAKSLFDEARKFIPGGVNSPVRSFRAVGGYPVFIKQGKGSKIYGECDKEFIDYCMSWGVLILGHANPKVTAALLETIKQGTSFGTATRLEIELAKLIVEAFPSIEQIRLTNSGTEAVMGAIRLARAYTKKDKIIKFEGAYHGHADYLLVKAGSGQATLGIPASAGVPKDFIKHTLVLPYNDIEKVKETVKKYQKDLAAVIVEPVLANCGVVLPEEGFLQSLRKIADKYNIVLIFDEVITGFRLSYTGAQGYFKVKPDLTCLGKIIGGGLPVGAFGGKKEIMQLLAPEGPVYQAGTLSGNPIAVSAGIATLNILKKDNPYPVLEKRTKKFCGKIEEKASDSKIKLKINHIGSIFSLFFSDKKVMDFSSAKTQDVRLFKKFFHSLLKSGVYFSPSAFEANFLSTAHSVQDLDRTLEFIGTALKDLRR</sequence>
<reference evidence="8 9" key="1">
    <citation type="submission" date="2017-09" db="EMBL/GenBank/DDBJ databases">
        <title>Depth-based differentiation of microbial function through sediment-hosted aquifers and enrichment of novel symbionts in the deep terrestrial subsurface.</title>
        <authorList>
            <person name="Probst A.J."/>
            <person name="Ladd B."/>
            <person name="Jarett J.K."/>
            <person name="Geller-Mcgrath D.E."/>
            <person name="Sieber C.M."/>
            <person name="Emerson J.B."/>
            <person name="Anantharaman K."/>
            <person name="Thomas B.C."/>
            <person name="Malmstrom R."/>
            <person name="Stieglmeier M."/>
            <person name="Klingl A."/>
            <person name="Woyke T."/>
            <person name="Ryan C.M."/>
            <person name="Banfield J.F."/>
        </authorList>
    </citation>
    <scope>NUCLEOTIDE SEQUENCE [LARGE SCALE GENOMIC DNA]</scope>
    <source>
        <strain evidence="8">CG07_land_8_20_14_0_80_42_15</strain>
    </source>
</reference>
<dbReference type="AlphaFoldDB" id="A0A2J0L337"/>
<dbReference type="NCBIfam" id="TIGR00713">
    <property type="entry name" value="hemL"/>
    <property type="match status" value="1"/>
</dbReference>
<comment type="caution">
    <text evidence="8">The sequence shown here is derived from an EMBL/GenBank/DDBJ whole genome shotgun (WGS) entry which is preliminary data.</text>
</comment>
<accession>A0A2J0L337</accession>
<evidence type="ECO:0000256" key="6">
    <source>
        <dbReference type="ARBA" id="ARBA00023244"/>
    </source>
</evidence>
<organism evidence="8 9">
    <name type="scientific">Candidatus Aquitaenariimonas noxiae</name>
    <dbReference type="NCBI Taxonomy" id="1974741"/>
    <lineage>
        <taxon>Bacteria</taxon>
        <taxon>Pseudomonadati</taxon>
        <taxon>Candidatus Omnitrophota</taxon>
        <taxon>Candidatus Aquitaenariimonas</taxon>
    </lineage>
</organism>
<dbReference type="HAMAP" id="MF_00375">
    <property type="entry name" value="HemL_aminotrans_3"/>
    <property type="match status" value="1"/>
</dbReference>
<dbReference type="CDD" id="cd00610">
    <property type="entry name" value="OAT_like"/>
    <property type="match status" value="1"/>
</dbReference>
<dbReference type="InterPro" id="IPR049704">
    <property type="entry name" value="Aminotrans_3_PPA_site"/>
</dbReference>
<evidence type="ECO:0000256" key="7">
    <source>
        <dbReference type="HAMAP-Rule" id="MF_00375"/>
    </source>
</evidence>
<evidence type="ECO:0000256" key="4">
    <source>
        <dbReference type="ARBA" id="ARBA00022898"/>
    </source>
</evidence>
<dbReference type="Pfam" id="PF00202">
    <property type="entry name" value="Aminotran_3"/>
    <property type="match status" value="1"/>
</dbReference>
<dbReference type="UniPathway" id="UPA00251">
    <property type="reaction ID" value="UER00317"/>
</dbReference>
<dbReference type="FunFam" id="3.40.640.10:FF:000021">
    <property type="entry name" value="Glutamate-1-semialdehyde 2,1-aminomutase"/>
    <property type="match status" value="1"/>
</dbReference>
<comment type="catalytic activity">
    <reaction evidence="7">
        <text>(S)-4-amino-5-oxopentanoate = 5-aminolevulinate</text>
        <dbReference type="Rhea" id="RHEA:14265"/>
        <dbReference type="ChEBI" id="CHEBI:57501"/>
        <dbReference type="ChEBI" id="CHEBI:356416"/>
        <dbReference type="EC" id="5.4.3.8"/>
    </reaction>
</comment>
<name>A0A2J0L337_9BACT</name>
<dbReference type="GO" id="GO:0006782">
    <property type="term" value="P:protoporphyrinogen IX biosynthetic process"/>
    <property type="evidence" value="ECO:0007669"/>
    <property type="project" value="UniProtKB-UniRule"/>
</dbReference>
<dbReference type="EMBL" id="PEWV01000039">
    <property type="protein sequence ID" value="PIU41676.1"/>
    <property type="molecule type" value="Genomic_DNA"/>
</dbReference>
<evidence type="ECO:0000256" key="1">
    <source>
        <dbReference type="ARBA" id="ARBA00001933"/>
    </source>
</evidence>
<dbReference type="NCBIfam" id="NF000818">
    <property type="entry name" value="PRK00062.1"/>
    <property type="match status" value="1"/>
</dbReference>
<gene>
    <name evidence="7 8" type="primary">hemL</name>
    <name evidence="8" type="ORF">COS99_04160</name>
</gene>
<dbReference type="InterPro" id="IPR015424">
    <property type="entry name" value="PyrdxlP-dep_Trfase"/>
</dbReference>
<evidence type="ECO:0000256" key="5">
    <source>
        <dbReference type="ARBA" id="ARBA00023235"/>
    </source>
</evidence>
<dbReference type="GO" id="GO:0005737">
    <property type="term" value="C:cytoplasm"/>
    <property type="evidence" value="ECO:0007669"/>
    <property type="project" value="UniProtKB-SubCell"/>
</dbReference>
<dbReference type="SUPFAM" id="SSF53383">
    <property type="entry name" value="PLP-dependent transferases"/>
    <property type="match status" value="1"/>
</dbReference>
<comment type="subcellular location">
    <subcellularLocation>
        <location evidence="7">Cytoplasm</location>
    </subcellularLocation>
</comment>
<comment type="cofactor">
    <cofactor evidence="1 7">
        <name>pyridoxal 5'-phosphate</name>
        <dbReference type="ChEBI" id="CHEBI:597326"/>
    </cofactor>
</comment>
<keyword evidence="5 7" id="KW-0413">Isomerase</keyword>
<evidence type="ECO:0000256" key="3">
    <source>
        <dbReference type="ARBA" id="ARBA00008981"/>
    </source>
</evidence>
<dbReference type="PROSITE" id="PS00600">
    <property type="entry name" value="AA_TRANSFER_CLASS_3"/>
    <property type="match status" value="1"/>
</dbReference>
<dbReference type="GO" id="GO:0008483">
    <property type="term" value="F:transaminase activity"/>
    <property type="evidence" value="ECO:0007669"/>
    <property type="project" value="InterPro"/>
</dbReference>
<keyword evidence="6 7" id="KW-0627">Porphyrin biosynthesis</keyword>
<dbReference type="Gene3D" id="3.90.1150.10">
    <property type="entry name" value="Aspartate Aminotransferase, domain 1"/>
    <property type="match status" value="1"/>
</dbReference>
<evidence type="ECO:0000313" key="8">
    <source>
        <dbReference type="EMBL" id="PIU41676.1"/>
    </source>
</evidence>
<comment type="pathway">
    <text evidence="2">Porphyrin-containing compound metabolism; protoporphyrin-IX biosynthesis; 5-aminolevulinate from L-glutamyl-tRNA(Glu): step 2/2.</text>
</comment>
<proteinExistence type="inferred from homology"/>
<evidence type="ECO:0000256" key="2">
    <source>
        <dbReference type="ARBA" id="ARBA00004819"/>
    </source>
</evidence>
<dbReference type="PANTHER" id="PTHR43713">
    <property type="entry name" value="GLUTAMATE-1-SEMIALDEHYDE 2,1-AMINOMUTASE"/>
    <property type="match status" value="1"/>
</dbReference>
<comment type="similarity">
    <text evidence="3 7">Belongs to the class-III pyridoxal-phosphate-dependent aminotransferase family. HemL subfamily.</text>
</comment>
<dbReference type="InterPro" id="IPR015422">
    <property type="entry name" value="PyrdxlP-dep_Trfase_small"/>
</dbReference>
<keyword evidence="7" id="KW-0963">Cytoplasm</keyword>
<dbReference type="PANTHER" id="PTHR43713:SF3">
    <property type="entry name" value="GLUTAMATE-1-SEMIALDEHYDE 2,1-AMINOMUTASE 1, CHLOROPLASTIC-RELATED"/>
    <property type="match status" value="1"/>
</dbReference>
<dbReference type="GO" id="GO:0030170">
    <property type="term" value="F:pyridoxal phosphate binding"/>
    <property type="evidence" value="ECO:0007669"/>
    <property type="project" value="InterPro"/>
</dbReference>
<evidence type="ECO:0000313" key="9">
    <source>
        <dbReference type="Proteomes" id="UP000230052"/>
    </source>
</evidence>
<dbReference type="Gene3D" id="3.40.640.10">
    <property type="entry name" value="Type I PLP-dependent aspartate aminotransferase-like (Major domain)"/>
    <property type="match status" value="1"/>
</dbReference>
<comment type="subunit">
    <text evidence="7">Homodimer.</text>
</comment>
<feature type="modified residue" description="N6-(pyridoxal phosphate)lysine" evidence="7">
    <location>
        <position position="268"/>
    </location>
</feature>
<dbReference type="InterPro" id="IPR004639">
    <property type="entry name" value="4pyrrol_synth_GluAld_NH2Trfase"/>
</dbReference>
<dbReference type="InterPro" id="IPR005814">
    <property type="entry name" value="Aminotrans_3"/>
</dbReference>
<dbReference type="Proteomes" id="UP000230052">
    <property type="component" value="Unassembled WGS sequence"/>
</dbReference>
<dbReference type="EC" id="5.4.3.8" evidence="7"/>
<dbReference type="GO" id="GO:0042286">
    <property type="term" value="F:glutamate-1-semialdehyde 2,1-aminomutase activity"/>
    <property type="evidence" value="ECO:0007669"/>
    <property type="project" value="UniProtKB-UniRule"/>
</dbReference>
<protein>
    <recommendedName>
        <fullName evidence="7">Glutamate-1-semialdehyde 2,1-aminomutase</fullName>
        <shortName evidence="7">GSA</shortName>
        <ecNumber evidence="7">5.4.3.8</ecNumber>
    </recommendedName>
    <alternativeName>
        <fullName evidence="7">Glutamate-1-semialdehyde aminotransferase</fullName>
        <shortName evidence="7">GSA-AT</shortName>
    </alternativeName>
</protein>
<keyword evidence="4 7" id="KW-0663">Pyridoxal phosphate</keyword>